<feature type="region of interest" description="Disordered" evidence="6">
    <location>
        <begin position="338"/>
        <end position="359"/>
    </location>
</feature>
<dbReference type="Pfam" id="PF22067">
    <property type="entry name" value="Cep192_D3"/>
    <property type="match status" value="1"/>
</dbReference>
<sequence length="858" mass="95124">MAATEVDSPPVVSTKRLEGSLVAPPTPLLVPNHLTAIKTFFAGGSSGVLQTKPSVLHFSGYRVGHTHKQTLRVINASKDNQHMHIIPPSTPHFSIHYTKKKGRLVPGLSLDITVQFRPTEWKYYYDCIRIHCKDDQNLLVPIHAYPVMNTAKFPSNVRFPTTPVGRTRNKTLTLECDVPVDFEFQLAVLQHHPAFVITPMRGVVPANGKVDVMVTFAPTEFSTAIMKVKLELTQFNSSPLVCTFSGSSLPGLDIDSVSVCSKSTPPAKLTKTVALPPLSHLQPGPGSKRKKSGEKTGAKTKKKELSTKSSTGEDPIRIDCPAVVSRLLTQKPSHQLLVSDSHPEALSSPGGGSDRHEREGKFLKRVGQIAKEERANKLRWVTQLGSESPTPSEMEAVLQERSRATQLYLHHYCHEPVTGSEFTHTHTQCFYRRTCRLVNEHPPVSPKFDQYSNNVWQKRQRTRLAFVRAARKVLIQVRVQRRLEKIRKLVHRLKNGTEAEELLHSQDKPEGLLVPVPLPVCNFLPLSFPKSTTHTATQSSSKSSVQITFPVKPTEVSVQRNIPLMELKVPNQYQLLGYTTMLPPLFGTYIPPGLPRPLRTGAEAERENLGHLSGVDPAFLRSSSLTTIAPSHPLASHQQPPLTVQDIETDPERRDAVTEGCGNTTILPLVPPQIKTEAYSVDIFNPCPGVVHYVPPLPHSEVTLDHTFLPLPLCPPSSAHSHPPLHPQDYIPGLMHWKPFPSLWLVANEKRDVSQPLHSQRTRDPFLEDLMAEISEPQLLGGPQPDDIIEEPTSSELLPTPTPQMVRSLFHVPLEQTTDHMAGDVTAVGNTTGLVSRIHQRLEHAMALLDSTDDSGKC</sequence>
<proteinExistence type="predicted"/>
<keyword evidence="9" id="KW-0282">Flagellum</keyword>
<accession>A0AA35R3D3</accession>
<dbReference type="InterPro" id="IPR029676">
    <property type="entry name" value="CFAP221"/>
</dbReference>
<dbReference type="GO" id="GO:0003341">
    <property type="term" value="P:cilium movement"/>
    <property type="evidence" value="ECO:0007669"/>
    <property type="project" value="InterPro"/>
</dbReference>
<dbReference type="InterPro" id="IPR054089">
    <property type="entry name" value="Cep192-like_D3"/>
</dbReference>
<reference evidence="9" key="1">
    <citation type="submission" date="2023-03" db="EMBL/GenBank/DDBJ databases">
        <authorList>
            <person name="Steffen K."/>
            <person name="Cardenas P."/>
        </authorList>
    </citation>
    <scope>NUCLEOTIDE SEQUENCE</scope>
</reference>
<keyword evidence="4" id="KW-0969">Cilium</keyword>
<feature type="compositionally biased region" description="Basic residues" evidence="6">
    <location>
        <begin position="287"/>
        <end position="302"/>
    </location>
</feature>
<dbReference type="AlphaFoldDB" id="A0AA35R3D3"/>
<dbReference type="PANTHER" id="PTHR46500">
    <property type="entry name" value="CILIA- AND FLAGELLA-ASSOCIATED PROTEIN 221"/>
    <property type="match status" value="1"/>
</dbReference>
<evidence type="ECO:0000256" key="2">
    <source>
        <dbReference type="ARBA" id="ARBA00004496"/>
    </source>
</evidence>
<evidence type="ECO:0000256" key="3">
    <source>
        <dbReference type="ARBA" id="ARBA00022490"/>
    </source>
</evidence>
<dbReference type="Pfam" id="PF22544">
    <property type="entry name" value="HYDIN_VesB_CFA65-like_Ig"/>
    <property type="match status" value="1"/>
</dbReference>
<feature type="domain" description="Cep192-like" evidence="7">
    <location>
        <begin position="156"/>
        <end position="236"/>
    </location>
</feature>
<dbReference type="EMBL" id="CASHTH010000445">
    <property type="protein sequence ID" value="CAI8001628.1"/>
    <property type="molecule type" value="Genomic_DNA"/>
</dbReference>
<evidence type="ECO:0000256" key="5">
    <source>
        <dbReference type="ARBA" id="ARBA00023273"/>
    </source>
</evidence>
<dbReference type="GO" id="GO:0097729">
    <property type="term" value="C:9+2 motile cilium"/>
    <property type="evidence" value="ECO:0007669"/>
    <property type="project" value="TreeGrafter"/>
</dbReference>
<comment type="subcellular location">
    <subcellularLocation>
        <location evidence="1">Cell projection</location>
        <location evidence="1">Cilium</location>
    </subcellularLocation>
    <subcellularLocation>
        <location evidence="2">Cytoplasm</location>
    </subcellularLocation>
</comment>
<evidence type="ECO:0000313" key="10">
    <source>
        <dbReference type="Proteomes" id="UP001174909"/>
    </source>
</evidence>
<evidence type="ECO:0000256" key="1">
    <source>
        <dbReference type="ARBA" id="ARBA00004138"/>
    </source>
</evidence>
<keyword evidence="3" id="KW-0963">Cytoplasm</keyword>
<comment type="caution">
    <text evidence="9">The sequence shown here is derived from an EMBL/GenBank/DDBJ whole genome shotgun (WGS) entry which is preliminary data.</text>
</comment>
<feature type="domain" description="HYDIN/VesB/CFA65-like Ig-like" evidence="8">
    <location>
        <begin position="49"/>
        <end position="134"/>
    </location>
</feature>
<feature type="region of interest" description="Disordered" evidence="6">
    <location>
        <begin position="271"/>
        <end position="316"/>
    </location>
</feature>
<dbReference type="InterPro" id="IPR013783">
    <property type="entry name" value="Ig-like_fold"/>
</dbReference>
<evidence type="ECO:0000259" key="8">
    <source>
        <dbReference type="Pfam" id="PF22544"/>
    </source>
</evidence>
<dbReference type="PANTHER" id="PTHR46500:SF1">
    <property type="entry name" value="CILIA- AND FLAGELLA-ASSOCIATED PROTEIN 221"/>
    <property type="match status" value="1"/>
</dbReference>
<protein>
    <submittedName>
        <fullName evidence="9">Cilia- and flagella-associated protein 221</fullName>
    </submittedName>
</protein>
<dbReference type="GO" id="GO:0044458">
    <property type="term" value="P:motile cilium assembly"/>
    <property type="evidence" value="ECO:0007669"/>
    <property type="project" value="TreeGrafter"/>
</dbReference>
<keyword evidence="10" id="KW-1185">Reference proteome</keyword>
<dbReference type="InterPro" id="IPR053879">
    <property type="entry name" value="HYDIN_VesB_CFA65-like_Ig"/>
</dbReference>
<dbReference type="Proteomes" id="UP001174909">
    <property type="component" value="Unassembled WGS sequence"/>
</dbReference>
<keyword evidence="5" id="KW-0966">Cell projection</keyword>
<evidence type="ECO:0000259" key="7">
    <source>
        <dbReference type="Pfam" id="PF22067"/>
    </source>
</evidence>
<evidence type="ECO:0000256" key="6">
    <source>
        <dbReference type="SAM" id="MobiDB-lite"/>
    </source>
</evidence>
<evidence type="ECO:0000256" key="4">
    <source>
        <dbReference type="ARBA" id="ARBA00023069"/>
    </source>
</evidence>
<dbReference type="Gene3D" id="2.60.40.10">
    <property type="entry name" value="Immunoglobulins"/>
    <property type="match status" value="2"/>
</dbReference>
<organism evidence="9 10">
    <name type="scientific">Geodia barretti</name>
    <name type="common">Barrett's horny sponge</name>
    <dbReference type="NCBI Taxonomy" id="519541"/>
    <lineage>
        <taxon>Eukaryota</taxon>
        <taxon>Metazoa</taxon>
        <taxon>Porifera</taxon>
        <taxon>Demospongiae</taxon>
        <taxon>Heteroscleromorpha</taxon>
        <taxon>Tetractinellida</taxon>
        <taxon>Astrophorina</taxon>
        <taxon>Geodiidae</taxon>
        <taxon>Geodia</taxon>
    </lineage>
</organism>
<name>A0AA35R3D3_GEOBA</name>
<evidence type="ECO:0000313" key="9">
    <source>
        <dbReference type="EMBL" id="CAI8001628.1"/>
    </source>
</evidence>
<gene>
    <name evidence="9" type="ORF">GBAR_LOCUS3228</name>
</gene>